<dbReference type="EMBL" id="RYZI01000009">
    <property type="protein sequence ID" value="RWA14354.1"/>
    <property type="molecule type" value="Genomic_DNA"/>
</dbReference>
<name>A0A439DIW8_9PEZI</name>
<evidence type="ECO:0000256" key="2">
    <source>
        <dbReference type="ARBA" id="ARBA00022448"/>
    </source>
</evidence>
<evidence type="ECO:0000256" key="7">
    <source>
        <dbReference type="SAM" id="MobiDB-lite"/>
    </source>
</evidence>
<dbReference type="GO" id="GO:0005886">
    <property type="term" value="C:plasma membrane"/>
    <property type="evidence" value="ECO:0007669"/>
    <property type="project" value="UniProtKB-SubCell"/>
</dbReference>
<dbReference type="SUPFAM" id="SSF103473">
    <property type="entry name" value="MFS general substrate transporter"/>
    <property type="match status" value="1"/>
</dbReference>
<dbReference type="GO" id="GO:0022857">
    <property type="term" value="F:transmembrane transporter activity"/>
    <property type="evidence" value="ECO:0007669"/>
    <property type="project" value="TreeGrafter"/>
</dbReference>
<feature type="transmembrane region" description="Helical" evidence="8">
    <location>
        <begin position="473"/>
        <end position="493"/>
    </location>
</feature>
<feature type="compositionally biased region" description="Basic and acidic residues" evidence="7">
    <location>
        <begin position="932"/>
        <end position="944"/>
    </location>
</feature>
<sequence>MNNAMCKMENILAEALLLADEAGKREYGHVDDGSLPLKAPSDISVYTPSVDESIRRGSSEQEGDMFAVPMADAVTGFVGNANHGPEILSLESVKRSGFATAIKTDGLCAYDEDGMEGGITSRLTGAPTRREVRKYIQNFHRPPICTRGSSMVPYEAKGPVCVDPGSGVTNRLSEIRRQDMSVCSLDGGTSDEAIDFSTPYSTGEKRYSGFSSFRGAERRARDETPARSYENSRKRRVAPTKHAHELRNVSLRNRSHVSIDEGQRFSLTKSARRQPTIARDWSPARKRFVAAVACISTALIGMLVGVYAGLVPSIQYYIADFHHYAILGNVGLYLGMALPNFFFWPLPLLHGRKPYIVGGLCIAMPLLFPQAIAISTPRSPYTSVWRVALLLARALMGFALGFAKMNFHSILTDLFGASLMSNTPHQEVVDEYDVRRHGGGLGVWLGIWTWCFIGSLSVGFLVGAVVIEHLQPSWGLYISIIIIAAVLFLNVLCPEVRRSAWRRSVAEVRMGETISRRLARGEVMMHRVQTGPKWWGQEVYHGVALSLEMLRQPGFTIMAVYSAWIYAQIILVIVLLGSLTSRSYRFRAPYVGAVASSVAIGAFIAIPFQKANIFSRARNMSPKSNKTTFDKKITWSSHLVRRAIFTFVLPIAGIAYTAVSTGPPVHVFFPSFFAALIGFLSCLAISECKGMLMENWDCSDLQPGITGRSKSSKDSHKRTNYSSFPRATAGWNLIQSLGFIFAAGATGLGGSVTRRLGQRTATGVVAGILFILTLLLLATFIRFKRVQIIPDCTCSEMDRWTKERRVSHHNWAAAMAAAKEKGNPVDRYRRINIFELGSLTRWTEIRKKNSLIDESEHLNRQAVALARDELQHSARHGVDKIAHKVSNKSLESKCSHESSDDDLLEVNDKDAQPASAPASPPPVGLGHGYDQSQRKLAPEHRETMGRNSPQGGILFLNGDHGRRRSRSYNRTSQSQNSVGLDTQPVRSQGNDDFPIPVGSSRQGIDTPPSSRLGKHRAANDSLTDIDHVESDHSREGKVRPTDTGFEDVDLSGSGKKSST</sequence>
<keyword evidence="2" id="KW-0813">Transport</keyword>
<keyword evidence="5 8" id="KW-1133">Transmembrane helix</keyword>
<keyword evidence="10" id="KW-1185">Reference proteome</keyword>
<organism evidence="9 10">
    <name type="scientific">Xylaria grammica</name>
    <dbReference type="NCBI Taxonomy" id="363999"/>
    <lineage>
        <taxon>Eukaryota</taxon>
        <taxon>Fungi</taxon>
        <taxon>Dikarya</taxon>
        <taxon>Ascomycota</taxon>
        <taxon>Pezizomycotina</taxon>
        <taxon>Sordariomycetes</taxon>
        <taxon>Xylariomycetidae</taxon>
        <taxon>Xylariales</taxon>
        <taxon>Xylariaceae</taxon>
        <taxon>Xylaria</taxon>
    </lineage>
</organism>
<dbReference type="CDD" id="cd06174">
    <property type="entry name" value="MFS"/>
    <property type="match status" value="1"/>
</dbReference>
<reference evidence="9 10" key="1">
    <citation type="submission" date="2018-12" db="EMBL/GenBank/DDBJ databases">
        <title>Draft genome sequence of Xylaria grammica IHI A82.</title>
        <authorList>
            <person name="Buettner E."/>
            <person name="Kellner H."/>
        </authorList>
    </citation>
    <scope>NUCLEOTIDE SEQUENCE [LARGE SCALE GENOMIC DNA]</scope>
    <source>
        <strain evidence="9 10">IHI A82</strain>
    </source>
</reference>
<feature type="region of interest" description="Disordered" evidence="7">
    <location>
        <begin position="211"/>
        <end position="241"/>
    </location>
</feature>
<feature type="compositionally biased region" description="Basic and acidic residues" evidence="7">
    <location>
        <begin position="215"/>
        <end position="225"/>
    </location>
</feature>
<feature type="transmembrane region" description="Helical" evidence="8">
    <location>
        <begin position="288"/>
        <end position="309"/>
    </location>
</feature>
<comment type="caution">
    <text evidence="9">The sequence shown here is derived from an EMBL/GenBank/DDBJ whole genome shotgun (WGS) entry which is preliminary data.</text>
</comment>
<feature type="compositionally biased region" description="Basic and acidic residues" evidence="7">
    <location>
        <begin position="1024"/>
        <end position="1040"/>
    </location>
</feature>
<evidence type="ECO:0000256" key="4">
    <source>
        <dbReference type="ARBA" id="ARBA00022692"/>
    </source>
</evidence>
<comment type="subcellular location">
    <subcellularLocation>
        <location evidence="1">Cell membrane</location>
        <topology evidence="1">Multi-pass membrane protein</topology>
    </subcellularLocation>
</comment>
<keyword evidence="4 8" id="KW-0812">Transmembrane</keyword>
<dbReference type="AlphaFoldDB" id="A0A439DIW8"/>
<feature type="transmembrane region" description="Helical" evidence="8">
    <location>
        <begin position="665"/>
        <end position="685"/>
    </location>
</feature>
<feature type="transmembrane region" description="Helical" evidence="8">
    <location>
        <begin position="727"/>
        <end position="748"/>
    </location>
</feature>
<dbReference type="Proteomes" id="UP000286045">
    <property type="component" value="Unassembled WGS sequence"/>
</dbReference>
<evidence type="ECO:0000256" key="1">
    <source>
        <dbReference type="ARBA" id="ARBA00004651"/>
    </source>
</evidence>
<dbReference type="Gene3D" id="1.20.1250.20">
    <property type="entry name" value="MFS general substrate transporter like domains"/>
    <property type="match status" value="1"/>
</dbReference>
<evidence type="ECO:0008006" key="11">
    <source>
        <dbReference type="Google" id="ProtNLM"/>
    </source>
</evidence>
<proteinExistence type="predicted"/>
<feature type="region of interest" description="Disordered" evidence="7">
    <location>
        <begin position="910"/>
        <end position="1059"/>
    </location>
</feature>
<evidence type="ECO:0000256" key="8">
    <source>
        <dbReference type="SAM" id="Phobius"/>
    </source>
</evidence>
<dbReference type="InterPro" id="IPR036259">
    <property type="entry name" value="MFS_trans_sf"/>
</dbReference>
<feature type="transmembrane region" description="Helical" evidence="8">
    <location>
        <begin position="760"/>
        <end position="781"/>
    </location>
</feature>
<keyword evidence="3" id="KW-1003">Cell membrane</keyword>
<protein>
    <recommendedName>
        <fullName evidence="11">Major facilitator superfamily (MFS) profile domain-containing protein</fullName>
    </recommendedName>
</protein>
<feature type="transmembrane region" description="Helical" evidence="8">
    <location>
        <begin position="384"/>
        <end position="403"/>
    </location>
</feature>
<dbReference type="PANTHER" id="PTHR23502:SF186">
    <property type="entry name" value="MAJOR FACILITATOR SUPERFAMILY (MFS) PROFILE DOMAIN-CONTAINING PROTEIN"/>
    <property type="match status" value="1"/>
</dbReference>
<feature type="transmembrane region" description="Helical" evidence="8">
    <location>
        <begin position="639"/>
        <end position="659"/>
    </location>
</feature>
<gene>
    <name evidence="9" type="ORF">EKO27_g730</name>
</gene>
<feature type="compositionally biased region" description="Polar residues" evidence="7">
    <location>
        <begin position="968"/>
        <end position="990"/>
    </location>
</feature>
<feature type="compositionally biased region" description="Polar residues" evidence="7">
    <location>
        <begin position="999"/>
        <end position="1009"/>
    </location>
</feature>
<feature type="transmembrane region" description="Helical" evidence="8">
    <location>
        <begin position="555"/>
        <end position="576"/>
    </location>
</feature>
<feature type="transmembrane region" description="Helical" evidence="8">
    <location>
        <begin position="588"/>
        <end position="608"/>
    </location>
</feature>
<accession>A0A439DIW8</accession>
<evidence type="ECO:0000256" key="5">
    <source>
        <dbReference type="ARBA" id="ARBA00022989"/>
    </source>
</evidence>
<keyword evidence="6 8" id="KW-0472">Membrane</keyword>
<dbReference type="PANTHER" id="PTHR23502">
    <property type="entry name" value="MAJOR FACILITATOR SUPERFAMILY"/>
    <property type="match status" value="1"/>
</dbReference>
<evidence type="ECO:0000256" key="3">
    <source>
        <dbReference type="ARBA" id="ARBA00022475"/>
    </source>
</evidence>
<evidence type="ECO:0000313" key="9">
    <source>
        <dbReference type="EMBL" id="RWA14354.1"/>
    </source>
</evidence>
<dbReference type="STRING" id="363999.A0A439DIW8"/>
<evidence type="ECO:0000313" key="10">
    <source>
        <dbReference type="Proteomes" id="UP000286045"/>
    </source>
</evidence>
<feature type="transmembrane region" description="Helical" evidence="8">
    <location>
        <begin position="355"/>
        <end position="372"/>
    </location>
</feature>
<evidence type="ECO:0000256" key="6">
    <source>
        <dbReference type="ARBA" id="ARBA00023136"/>
    </source>
</evidence>
<feature type="transmembrane region" description="Helical" evidence="8">
    <location>
        <begin position="321"/>
        <end position="343"/>
    </location>
</feature>
<feature type="transmembrane region" description="Helical" evidence="8">
    <location>
        <begin position="441"/>
        <end position="467"/>
    </location>
</feature>